<dbReference type="EMBL" id="CAFBNI010000025">
    <property type="protein sequence ID" value="CAB4941915.1"/>
    <property type="molecule type" value="Genomic_DNA"/>
</dbReference>
<accession>A0A6J7JEY9</accession>
<dbReference type="AlphaFoldDB" id="A0A6J7JEY9"/>
<reference evidence="1" key="1">
    <citation type="submission" date="2020-05" db="EMBL/GenBank/DDBJ databases">
        <authorList>
            <person name="Chiriac C."/>
            <person name="Salcher M."/>
            <person name="Ghai R."/>
            <person name="Kavagutti S V."/>
        </authorList>
    </citation>
    <scope>NUCLEOTIDE SEQUENCE</scope>
</reference>
<protein>
    <submittedName>
        <fullName evidence="1">Unannotated protein</fullName>
    </submittedName>
</protein>
<name>A0A6J7JEY9_9ZZZZ</name>
<evidence type="ECO:0000313" key="1">
    <source>
        <dbReference type="EMBL" id="CAB4941915.1"/>
    </source>
</evidence>
<evidence type="ECO:0000313" key="2">
    <source>
        <dbReference type="EMBL" id="CAB4974530.1"/>
    </source>
</evidence>
<dbReference type="EMBL" id="CAFBOI010000026">
    <property type="protein sequence ID" value="CAB4974530.1"/>
    <property type="molecule type" value="Genomic_DNA"/>
</dbReference>
<sequence>MEPRPVRYASSIPLRPTIKPLVGKSGPFTIPSIVVKESSGDASGLSKAHCTALHISRRLCGGMLVAIPTAIPAEPLTNKFGKRLGSTTGSWDLPS</sequence>
<proteinExistence type="predicted"/>
<organism evidence="1">
    <name type="scientific">freshwater metagenome</name>
    <dbReference type="NCBI Taxonomy" id="449393"/>
    <lineage>
        <taxon>unclassified sequences</taxon>
        <taxon>metagenomes</taxon>
        <taxon>ecological metagenomes</taxon>
    </lineage>
</organism>
<gene>
    <name evidence="1" type="ORF">UFOPK3783_00374</name>
    <name evidence="2" type="ORF">UFOPK3948_00389</name>
</gene>